<sequence length="342" mass="39525">MTNRKDRAWKTSQKTFIDDPLRVLRVIRFATRFGYEIDEEIVRSVADDEIKKAFERKITRERIGVELKKMMKGPDPLRSLRLIKEFGFYDLVFVPPAGHEVEVDSDLVLRLGQAVESLLASKQFERFWAGAIKTAFEPDDRRLLYLTCAVAPFREYTYIEKEKEHRLSREVMLQSVKLSSYDADVTSAILANLDHVREAVMKHYTHGLDRKTLGLFVRHLGGKPLREKWPLALLFAWAFDLIDRRAWMRSHLVDDRGLETITADAYCHLIHTIRHLGLEDAQDFRPCLNGKEVATILGIKPGPEIGIYLQRLIELQFSKPEITKEECKHLLRSGFFGGAEGK</sequence>
<proteinExistence type="predicted"/>
<dbReference type="GO" id="GO:0003723">
    <property type="term" value="F:RNA binding"/>
    <property type="evidence" value="ECO:0007669"/>
    <property type="project" value="UniProtKB-KW"/>
</dbReference>
<dbReference type="InterPro" id="IPR032828">
    <property type="entry name" value="PolyA_RNA-bd"/>
</dbReference>
<evidence type="ECO:0000259" key="2">
    <source>
        <dbReference type="Pfam" id="PF12627"/>
    </source>
</evidence>
<dbReference type="PANTHER" id="PTHR13734:SF5">
    <property type="entry name" value="CCA TRNA NUCLEOTIDYLTRANSFERASE, MITOCHONDRIAL"/>
    <property type="match status" value="1"/>
</dbReference>
<reference evidence="3 4" key="1">
    <citation type="submission" date="2009-08" db="EMBL/GenBank/DDBJ databases">
        <title>The Genome Sequence of Spizellomyces punctatus strain DAOM BR117.</title>
        <authorList>
            <consortium name="The Broad Institute Genome Sequencing Platform"/>
            <person name="Russ C."/>
            <person name="Cuomo C."/>
            <person name="Shea T."/>
            <person name="Young S.K."/>
            <person name="Zeng Q."/>
            <person name="Koehrsen M."/>
            <person name="Haas B."/>
            <person name="Borodovsky M."/>
            <person name="Guigo R."/>
            <person name="Alvarado L."/>
            <person name="Berlin A."/>
            <person name="Bochicchio J."/>
            <person name="Borenstein D."/>
            <person name="Chapman S."/>
            <person name="Chen Z."/>
            <person name="Engels R."/>
            <person name="Freedman E."/>
            <person name="Gellesch M."/>
            <person name="Goldberg J."/>
            <person name="Griggs A."/>
            <person name="Gujja S."/>
            <person name="Heiman D."/>
            <person name="Hepburn T."/>
            <person name="Howarth C."/>
            <person name="Jen D."/>
            <person name="Larson L."/>
            <person name="Lewis B."/>
            <person name="Mehta T."/>
            <person name="Park D."/>
            <person name="Pearson M."/>
            <person name="Roberts A."/>
            <person name="Saif S."/>
            <person name="Shenoy N."/>
            <person name="Sisk P."/>
            <person name="Stolte C."/>
            <person name="Sykes S."/>
            <person name="Thomson T."/>
            <person name="Walk T."/>
            <person name="White J."/>
            <person name="Yandava C."/>
            <person name="Burger G."/>
            <person name="Gray M.W."/>
            <person name="Holland P.W.H."/>
            <person name="King N."/>
            <person name="Lang F.B.F."/>
            <person name="Roger A.J."/>
            <person name="Ruiz-Trillo I."/>
            <person name="Lander E."/>
            <person name="Nusbaum C."/>
        </authorList>
    </citation>
    <scope>NUCLEOTIDE SEQUENCE [LARGE SCALE GENOMIC DNA]</scope>
    <source>
        <strain evidence="3 4">DAOM BR117</strain>
    </source>
</reference>
<dbReference type="GO" id="GO:0052927">
    <property type="term" value="F:CC tRNA cytidylyltransferase activity"/>
    <property type="evidence" value="ECO:0007669"/>
    <property type="project" value="TreeGrafter"/>
</dbReference>
<dbReference type="PANTHER" id="PTHR13734">
    <property type="entry name" value="TRNA-NUCLEOTIDYLTRANSFERASE"/>
    <property type="match status" value="1"/>
</dbReference>
<evidence type="ECO:0000256" key="1">
    <source>
        <dbReference type="ARBA" id="ARBA00022884"/>
    </source>
</evidence>
<dbReference type="InParanoid" id="A0A0L0HMF6"/>
<dbReference type="Gene3D" id="1.10.3090.10">
    <property type="entry name" value="cca-adding enzyme, domain 2"/>
    <property type="match status" value="1"/>
</dbReference>
<dbReference type="RefSeq" id="XP_016610124.1">
    <property type="nucleotide sequence ID" value="XM_016750868.1"/>
</dbReference>
<feature type="domain" description="tRNA nucleotidyltransferase/poly(A) polymerase RNA and SrmB- binding" evidence="2">
    <location>
        <begin position="56"/>
        <end position="93"/>
    </location>
</feature>
<dbReference type="OMA" id="ASRFNCT"/>
<protein>
    <recommendedName>
        <fullName evidence="2">tRNA nucleotidyltransferase/poly(A) polymerase RNA and SrmB- binding domain-containing protein</fullName>
    </recommendedName>
</protein>
<gene>
    <name evidence="3" type="ORF">SPPG_02586</name>
</gene>
<dbReference type="GeneID" id="27686161"/>
<keyword evidence="1" id="KW-0694">RNA-binding</keyword>
<name>A0A0L0HMF6_SPIPD</name>
<dbReference type="VEuPathDB" id="FungiDB:SPPG_02586"/>
<organism evidence="3 4">
    <name type="scientific">Spizellomyces punctatus (strain DAOM BR117)</name>
    <dbReference type="NCBI Taxonomy" id="645134"/>
    <lineage>
        <taxon>Eukaryota</taxon>
        <taxon>Fungi</taxon>
        <taxon>Fungi incertae sedis</taxon>
        <taxon>Chytridiomycota</taxon>
        <taxon>Chytridiomycota incertae sedis</taxon>
        <taxon>Chytridiomycetes</taxon>
        <taxon>Spizellomycetales</taxon>
        <taxon>Spizellomycetaceae</taxon>
        <taxon>Spizellomyces</taxon>
    </lineage>
</organism>
<dbReference type="STRING" id="645134.A0A0L0HMF6"/>
<dbReference type="Proteomes" id="UP000053201">
    <property type="component" value="Unassembled WGS sequence"/>
</dbReference>
<dbReference type="Pfam" id="PF12627">
    <property type="entry name" value="PolyA_pol_RNAbd"/>
    <property type="match status" value="1"/>
</dbReference>
<dbReference type="GO" id="GO:0001680">
    <property type="term" value="P:tRNA 3'-terminal CCA addition"/>
    <property type="evidence" value="ECO:0007669"/>
    <property type="project" value="TreeGrafter"/>
</dbReference>
<dbReference type="eggNOG" id="KOG2159">
    <property type="taxonomic scope" value="Eukaryota"/>
</dbReference>
<evidence type="ECO:0000313" key="3">
    <source>
        <dbReference type="EMBL" id="KND02085.1"/>
    </source>
</evidence>
<dbReference type="SUPFAM" id="SSF81891">
    <property type="entry name" value="Poly A polymerase C-terminal region-like"/>
    <property type="match status" value="1"/>
</dbReference>
<dbReference type="OrthoDB" id="445712at2759"/>
<dbReference type="FunCoup" id="A0A0L0HMF6">
    <property type="interactions" value="670"/>
</dbReference>
<keyword evidence="4" id="KW-1185">Reference proteome</keyword>
<dbReference type="EMBL" id="KQ257453">
    <property type="protein sequence ID" value="KND02085.1"/>
    <property type="molecule type" value="Genomic_DNA"/>
</dbReference>
<dbReference type="AlphaFoldDB" id="A0A0L0HMF6"/>
<dbReference type="GO" id="GO:0052929">
    <property type="term" value="F:ATP:3'-cytidine-cytidine-tRNA adenylyltransferase activity"/>
    <property type="evidence" value="ECO:0007669"/>
    <property type="project" value="TreeGrafter"/>
</dbReference>
<accession>A0A0L0HMF6</accession>
<evidence type="ECO:0000313" key="4">
    <source>
        <dbReference type="Proteomes" id="UP000053201"/>
    </source>
</evidence>